<evidence type="ECO:0000313" key="3">
    <source>
        <dbReference type="EMBL" id="CAL2082271.1"/>
    </source>
</evidence>
<proteinExistence type="predicted"/>
<evidence type="ECO:0000259" key="2">
    <source>
        <dbReference type="Pfam" id="PF05257"/>
    </source>
</evidence>
<dbReference type="InterPro" id="IPR002477">
    <property type="entry name" value="Peptidoglycan-bd-like"/>
</dbReference>
<dbReference type="InterPro" id="IPR007921">
    <property type="entry name" value="CHAP_dom"/>
</dbReference>
<feature type="domain" description="Peptidase C51" evidence="2">
    <location>
        <begin position="143"/>
        <end position="239"/>
    </location>
</feature>
<gene>
    <name evidence="3" type="ORF">T190607A01A_11334</name>
</gene>
<accession>A0ABM9NXA1</accession>
<name>A0ABM9NXA1_9FLAO</name>
<feature type="domain" description="Peptidoglycan binding-like" evidence="1">
    <location>
        <begin position="25"/>
        <end position="86"/>
    </location>
</feature>
<protein>
    <submittedName>
        <fullName evidence="3">CHAP domain-containing protein</fullName>
    </submittedName>
</protein>
<dbReference type="InterPro" id="IPR036365">
    <property type="entry name" value="PGBD-like_sf"/>
</dbReference>
<dbReference type="Proteomes" id="UP001497416">
    <property type="component" value="Unassembled WGS sequence"/>
</dbReference>
<evidence type="ECO:0000259" key="1">
    <source>
        <dbReference type="Pfam" id="PF01471"/>
    </source>
</evidence>
<dbReference type="Pfam" id="PF01471">
    <property type="entry name" value="PG_binding_1"/>
    <property type="match status" value="1"/>
</dbReference>
<dbReference type="Pfam" id="PF05257">
    <property type="entry name" value="CHAP"/>
    <property type="match status" value="1"/>
</dbReference>
<dbReference type="InterPro" id="IPR036366">
    <property type="entry name" value="PGBDSf"/>
</dbReference>
<sequence>MKKDWYQKELMIKNTQKRHGDHNNRKDIRKIQSWLTLYSIQNPNSGTATDVDGDFGPATERAVKNFQREKGLFENGIVTQETFDVLCGNLKDAFEKPLTSMNFRDLVLETAENHLRNHPYELIINGESNSGPWVRAYMDGKDGAPWYWCMGFVQAIIDQAASAQGKNFKTLMPLTYSCDTVGTTGLNKNILTRYTKLRNDSSLIQPGDIFLIQKSPYDWTHTGIITSVSGDVIETIEGNTNLAGSRNGVAVLKRTRNLLKSKIDVFSIEPLV</sequence>
<dbReference type="RefSeq" id="WP_348711250.1">
    <property type="nucleotide sequence ID" value="NZ_CAXIXY010000003.1"/>
</dbReference>
<organism evidence="3 4">
    <name type="scientific">Tenacibaculum platacis</name>
    <dbReference type="NCBI Taxonomy" id="3137852"/>
    <lineage>
        <taxon>Bacteria</taxon>
        <taxon>Pseudomonadati</taxon>
        <taxon>Bacteroidota</taxon>
        <taxon>Flavobacteriia</taxon>
        <taxon>Flavobacteriales</taxon>
        <taxon>Flavobacteriaceae</taxon>
        <taxon>Tenacibaculum</taxon>
    </lineage>
</organism>
<comment type="caution">
    <text evidence="3">The sequence shown here is derived from an EMBL/GenBank/DDBJ whole genome shotgun (WGS) entry which is preliminary data.</text>
</comment>
<reference evidence="3 4" key="1">
    <citation type="submission" date="2024-05" db="EMBL/GenBank/DDBJ databases">
        <authorList>
            <person name="Duchaud E."/>
        </authorList>
    </citation>
    <scope>NUCLEOTIDE SEQUENCE [LARGE SCALE GENOMIC DNA]</scope>
    <source>
        <strain evidence="3">Ena-SAMPLE-TAB-13-05-2024-13:56:06:370-140302</strain>
    </source>
</reference>
<evidence type="ECO:0000313" key="4">
    <source>
        <dbReference type="Proteomes" id="UP001497416"/>
    </source>
</evidence>
<keyword evidence="4" id="KW-1185">Reference proteome</keyword>
<dbReference type="Gene3D" id="1.10.101.10">
    <property type="entry name" value="PGBD-like superfamily/PGBD"/>
    <property type="match status" value="1"/>
</dbReference>
<dbReference type="SUPFAM" id="SSF47090">
    <property type="entry name" value="PGBD-like"/>
    <property type="match status" value="1"/>
</dbReference>
<dbReference type="EMBL" id="CAXIXY010000003">
    <property type="protein sequence ID" value="CAL2082271.1"/>
    <property type="molecule type" value="Genomic_DNA"/>
</dbReference>